<dbReference type="GO" id="GO:0030245">
    <property type="term" value="P:cellulose catabolic process"/>
    <property type="evidence" value="ECO:0007669"/>
    <property type="project" value="UniProtKB-KW"/>
</dbReference>
<reference evidence="5" key="1">
    <citation type="submission" date="2016-06" db="EMBL/GenBank/DDBJ databases">
        <authorList>
            <person name="Varghese N."/>
            <person name="Submissions Spin"/>
        </authorList>
    </citation>
    <scope>NUCLEOTIDE SEQUENCE [LARGE SCALE GENOMIC DNA]</scope>
    <source>
        <strain evidence="5">DSM 43817</strain>
    </source>
</reference>
<dbReference type="SUPFAM" id="SSF51989">
    <property type="entry name" value="Glycosyl hydrolases family 6, cellulases"/>
    <property type="match status" value="1"/>
</dbReference>
<feature type="binding site" evidence="2">
    <location>
        <position position="328"/>
    </location>
    <ligand>
        <name>substrate</name>
    </ligand>
</feature>
<evidence type="ECO:0000256" key="2">
    <source>
        <dbReference type="PIRSR" id="PIRSR001100-2"/>
    </source>
</evidence>
<comment type="similarity">
    <text evidence="3">Belongs to the glycosyl hydrolase family 6.</text>
</comment>
<gene>
    <name evidence="4" type="ORF">GA0074692_5341</name>
</gene>
<dbReference type="PIRSF" id="PIRSF001100">
    <property type="entry name" value="Beta_cellobiohydrolase"/>
    <property type="match status" value="1"/>
</dbReference>
<protein>
    <recommendedName>
        <fullName evidence="3">Glucanase</fullName>
        <ecNumber evidence="3">3.2.1.-</ecNumber>
    </recommendedName>
</protein>
<keyword evidence="5" id="KW-1185">Reference proteome</keyword>
<organism evidence="4 5">
    <name type="scientific">Micromonospora pallida</name>
    <dbReference type="NCBI Taxonomy" id="145854"/>
    <lineage>
        <taxon>Bacteria</taxon>
        <taxon>Bacillati</taxon>
        <taxon>Actinomycetota</taxon>
        <taxon>Actinomycetes</taxon>
        <taxon>Micromonosporales</taxon>
        <taxon>Micromonosporaceae</taxon>
        <taxon>Micromonospora</taxon>
    </lineage>
</organism>
<proteinExistence type="inferred from homology"/>
<name>A0A1C6TC84_9ACTN</name>
<feature type="binding site" evidence="2">
    <location>
        <position position="222"/>
    </location>
    <ligand>
        <name>substrate</name>
    </ligand>
</feature>
<dbReference type="PRINTS" id="PR00733">
    <property type="entry name" value="GLHYDRLASE6"/>
</dbReference>
<dbReference type="InterPro" id="IPR016288">
    <property type="entry name" value="Beta_cellobiohydrolase"/>
</dbReference>
<dbReference type="EMBL" id="FMHW01000002">
    <property type="protein sequence ID" value="SCL39374.1"/>
    <property type="molecule type" value="Genomic_DNA"/>
</dbReference>
<dbReference type="EC" id="3.2.1.-" evidence="3"/>
<keyword evidence="3" id="KW-0624">Polysaccharide degradation</keyword>
<dbReference type="AlphaFoldDB" id="A0A1C6TC84"/>
<dbReference type="Pfam" id="PF01341">
    <property type="entry name" value="Glyco_hydro_6"/>
    <property type="match status" value="1"/>
</dbReference>
<keyword evidence="3" id="KW-0136">Cellulose degradation</keyword>
<keyword evidence="3" id="KW-0378">Hydrolase</keyword>
<feature type="binding site" evidence="2">
    <location>
        <position position="104"/>
    </location>
    <ligand>
        <name>substrate</name>
    </ligand>
</feature>
<dbReference type="GO" id="GO:0004553">
    <property type="term" value="F:hydrolase activity, hydrolyzing O-glycosyl compounds"/>
    <property type="evidence" value="ECO:0007669"/>
    <property type="project" value="InterPro"/>
</dbReference>
<keyword evidence="3" id="KW-0119">Carbohydrate metabolism</keyword>
<dbReference type="Proteomes" id="UP000198959">
    <property type="component" value="Unassembled WGS sequence"/>
</dbReference>
<feature type="active site" description="Proton acceptor" evidence="1">
    <location>
        <position position="334"/>
    </location>
</feature>
<feature type="binding site" evidence="2">
    <location>
        <position position="225"/>
    </location>
    <ligand>
        <name>substrate</name>
    </ligand>
</feature>
<sequence length="361" mass="38018">MLSNAAGTGSLTAVARTVYRTGRPRWALVPAGFVLTAILVGCGGGAPEGGVDNSAPFSPPPPPPVYYVDPDSEAAQQVDRWKNAGRTADAETLRRISARPSAKWLVGGDAPVREEVDAYLTQATVAGQIPVLVIHNVPDRDCGRQDSDSGGAATGQEYQRWIRDLAGGIKGRPVSVVLEPGAVPDAVGRCVRNRTERLLLLRDAVAVLKSTGAARVYLDAGHPGWISDTAALATTLRQAGIDDADGFALNVANFVRTPDNVRYGQQLSDALGGDVRFVIDTSRNGTGPVASATVKGAPSWCNPPGRALGEEPTDAPGLDRVDALLWIKYPGESDGACRPGEPERGVWWPEYALALARNAAR</sequence>
<dbReference type="Gene3D" id="3.20.20.40">
    <property type="entry name" value="1, 4-beta cellobiohydrolase"/>
    <property type="match status" value="1"/>
</dbReference>
<evidence type="ECO:0000256" key="1">
    <source>
        <dbReference type="PIRSR" id="PIRSR001100-1"/>
    </source>
</evidence>
<accession>A0A1C6TC84</accession>
<evidence type="ECO:0000313" key="5">
    <source>
        <dbReference type="Proteomes" id="UP000198959"/>
    </source>
</evidence>
<feature type="binding site" evidence="2">
    <location>
        <position position="253"/>
    </location>
    <ligand>
        <name>substrate</name>
    </ligand>
</feature>
<evidence type="ECO:0000256" key="3">
    <source>
        <dbReference type="RuleBase" id="RU361186"/>
    </source>
</evidence>
<keyword evidence="3" id="KW-0326">Glycosidase</keyword>
<dbReference type="InterPro" id="IPR036434">
    <property type="entry name" value="Beta_cellobiohydrolase_sf"/>
</dbReference>
<feature type="binding site" evidence="2">
    <location>
        <position position="300"/>
    </location>
    <ligand>
        <name>substrate</name>
    </ligand>
</feature>
<feature type="binding site" evidence="2">
    <location>
        <position position="332"/>
    </location>
    <ligand>
        <name>substrate</name>
    </ligand>
</feature>
<evidence type="ECO:0000313" key="4">
    <source>
        <dbReference type="EMBL" id="SCL39374.1"/>
    </source>
</evidence>
<dbReference type="STRING" id="145854.GA0074692_5341"/>
<dbReference type="PANTHER" id="PTHR34876">
    <property type="match status" value="1"/>
</dbReference>
<dbReference type="PANTHER" id="PTHR34876:SF4">
    <property type="entry name" value="1,4-BETA-D-GLUCAN CELLOBIOHYDROLASE C-RELATED"/>
    <property type="match status" value="1"/>
</dbReference>